<evidence type="ECO:0000256" key="1">
    <source>
        <dbReference type="SAM" id="MobiDB-lite"/>
    </source>
</evidence>
<sequence length="82" mass="9216">MDWGYKELGKAWRKISDASGAGETTKACASFAGDLLWNAGRYVVTEGPGVMAKAVEKQLNESKDLTPERREQMQEFVEKYKK</sequence>
<accession>A0ABT2XKQ5</accession>
<organism evidence="2 3">
    <name type="scientific">Stenotrophomonas riyadhensis</name>
    <dbReference type="NCBI Taxonomy" id="2859893"/>
    <lineage>
        <taxon>Bacteria</taxon>
        <taxon>Pseudomonadati</taxon>
        <taxon>Pseudomonadota</taxon>
        <taxon>Gammaproteobacteria</taxon>
        <taxon>Lysobacterales</taxon>
        <taxon>Lysobacteraceae</taxon>
        <taxon>Stenotrophomonas</taxon>
    </lineage>
</organism>
<evidence type="ECO:0000313" key="2">
    <source>
        <dbReference type="EMBL" id="MCV0326527.1"/>
    </source>
</evidence>
<comment type="caution">
    <text evidence="2">The sequence shown here is derived from an EMBL/GenBank/DDBJ whole genome shotgun (WGS) entry which is preliminary data.</text>
</comment>
<reference evidence="2 3" key="1">
    <citation type="submission" date="2021-07" db="EMBL/GenBank/DDBJ databases">
        <title>Clinical implication of Pseudomonas aeruginosa: further insight on the antimicrobial resistance.</title>
        <authorList>
            <person name="Macori G."/>
            <person name="Fanning S."/>
            <person name="Alqahtani A."/>
        </authorList>
    </citation>
    <scope>NUCLEOTIDE SEQUENCE [LARGE SCALE GENOMIC DNA]</scope>
    <source>
        <strain evidence="2 3">CFS3442</strain>
    </source>
</reference>
<name>A0ABT2XKQ5_9GAMM</name>
<gene>
    <name evidence="2" type="ORF">KYJ44_19615</name>
</gene>
<dbReference type="RefSeq" id="WP_197612542.1">
    <property type="nucleotide sequence ID" value="NZ_CP155568.1"/>
</dbReference>
<dbReference type="EMBL" id="JAHWBK010000015">
    <property type="protein sequence ID" value="MCV0326527.1"/>
    <property type="molecule type" value="Genomic_DNA"/>
</dbReference>
<keyword evidence="3" id="KW-1185">Reference proteome</keyword>
<protein>
    <submittedName>
        <fullName evidence="2">Uncharacterized protein</fullName>
    </submittedName>
</protein>
<proteinExistence type="predicted"/>
<feature type="region of interest" description="Disordered" evidence="1">
    <location>
        <begin position="61"/>
        <end position="82"/>
    </location>
</feature>
<dbReference type="Proteomes" id="UP001208054">
    <property type="component" value="Unassembled WGS sequence"/>
</dbReference>
<evidence type="ECO:0000313" key="3">
    <source>
        <dbReference type="Proteomes" id="UP001208054"/>
    </source>
</evidence>